<evidence type="ECO:0000259" key="4">
    <source>
        <dbReference type="Pfam" id="PF03816"/>
    </source>
</evidence>
<name>A0A941D8K6_9MICO</name>
<dbReference type="AlphaFoldDB" id="A0A941D8K6"/>
<feature type="compositionally biased region" description="Basic and acidic residues" evidence="2">
    <location>
        <begin position="1"/>
        <end position="20"/>
    </location>
</feature>
<dbReference type="EMBL" id="JAGSNF010000012">
    <property type="protein sequence ID" value="MBR7743486.1"/>
    <property type="molecule type" value="Genomic_DNA"/>
</dbReference>
<keyword evidence="3" id="KW-0812">Transmembrane</keyword>
<dbReference type="Pfam" id="PF13399">
    <property type="entry name" value="LytR_C"/>
    <property type="match status" value="1"/>
</dbReference>
<evidence type="ECO:0000259" key="5">
    <source>
        <dbReference type="Pfam" id="PF13399"/>
    </source>
</evidence>
<dbReference type="InterPro" id="IPR004474">
    <property type="entry name" value="LytR_CpsA_psr"/>
</dbReference>
<dbReference type="PANTHER" id="PTHR33392">
    <property type="entry name" value="POLYISOPRENYL-TEICHOIC ACID--PEPTIDOGLYCAN TEICHOIC ACID TRANSFERASE TAGU"/>
    <property type="match status" value="1"/>
</dbReference>
<feature type="region of interest" description="Disordered" evidence="2">
    <location>
        <begin position="351"/>
        <end position="373"/>
    </location>
</feature>
<dbReference type="RefSeq" id="WP_211602743.1">
    <property type="nucleotide sequence ID" value="NZ_JAGSNF010000012.1"/>
</dbReference>
<feature type="domain" description="LytR/CpsA/Psr regulator C-terminal" evidence="5">
    <location>
        <begin position="376"/>
        <end position="458"/>
    </location>
</feature>
<dbReference type="Gene3D" id="3.30.70.2390">
    <property type="match status" value="1"/>
</dbReference>
<proteinExistence type="inferred from homology"/>
<evidence type="ECO:0000313" key="7">
    <source>
        <dbReference type="Proteomes" id="UP000677016"/>
    </source>
</evidence>
<keyword evidence="7" id="KW-1185">Reference proteome</keyword>
<feature type="compositionally biased region" description="Low complexity" evidence="2">
    <location>
        <begin position="478"/>
        <end position="492"/>
    </location>
</feature>
<comment type="similarity">
    <text evidence="1">Belongs to the LytR/CpsA/Psr (LCP) family.</text>
</comment>
<evidence type="ECO:0000256" key="1">
    <source>
        <dbReference type="ARBA" id="ARBA00006068"/>
    </source>
</evidence>
<evidence type="ECO:0000313" key="6">
    <source>
        <dbReference type="EMBL" id="MBR7743486.1"/>
    </source>
</evidence>
<sequence length="504" mass="53567">MDDADPRGGTPDRDDTPLRRRDLHRPTATHPRRRRVLLAVLAFAVVLGLVAGVAFWRLSGNINRVDVSGALGTDRPTRAPQAAEAVNLLLVGSDTREGEGNDEYGMPEADPGQHSDTNLLVHLSADREWAMVVSIPRDSMVPAPPDCSPTAPQEEWTVKQWNWNYRDGGTGCLIRTLEGNTGVFVDHFAVVDFRGFQDMVDALGGVEVCTTQPITDQDSGLQLAAGTHVLEGEQALAYVRTRKSLGDGSDLGRIERQQAFLSSVAQEATSSELLFQPTRLYGFLDAATRSLTTDPEFGLGTMRDLAESVRGIGLDNVEFLTVPNEPYPADTNRVQWQESADVIWEAIREDRRIGEEPDPAASPTPSEEPLTVSPDEVTVEVLNGTGAPGLAGQTGDFLAAQGFTVASTGNAVDAADGTLVEYSVGQEEAARTVAAAFPGATLEEADGLGENVRVTLGPGSATPVEVPNRVGDEPLPTPTAVAPSPGPSASPTIEARAADEDICS</sequence>
<dbReference type="InterPro" id="IPR027381">
    <property type="entry name" value="LytR/CpsA/Psr_C"/>
</dbReference>
<dbReference type="Gene3D" id="3.40.630.190">
    <property type="entry name" value="LCP protein"/>
    <property type="match status" value="1"/>
</dbReference>
<evidence type="ECO:0000256" key="3">
    <source>
        <dbReference type="SAM" id="Phobius"/>
    </source>
</evidence>
<feature type="region of interest" description="Disordered" evidence="2">
    <location>
        <begin position="1"/>
        <end position="27"/>
    </location>
</feature>
<feature type="region of interest" description="Disordered" evidence="2">
    <location>
        <begin position="458"/>
        <end position="504"/>
    </location>
</feature>
<feature type="transmembrane region" description="Helical" evidence="3">
    <location>
        <begin position="36"/>
        <end position="56"/>
    </location>
</feature>
<protein>
    <submittedName>
        <fullName evidence="6">LCP family protein</fullName>
    </submittedName>
</protein>
<comment type="caution">
    <text evidence="6">The sequence shown here is derived from an EMBL/GenBank/DDBJ whole genome shotgun (WGS) entry which is preliminary data.</text>
</comment>
<dbReference type="PANTHER" id="PTHR33392:SF6">
    <property type="entry name" value="POLYISOPRENYL-TEICHOIC ACID--PEPTIDOGLYCAN TEICHOIC ACID TRANSFERASE TAGU"/>
    <property type="match status" value="1"/>
</dbReference>
<keyword evidence="3" id="KW-1133">Transmembrane helix</keyword>
<dbReference type="Proteomes" id="UP000677016">
    <property type="component" value="Unassembled WGS sequence"/>
</dbReference>
<feature type="domain" description="Cell envelope-related transcriptional attenuator" evidence="4">
    <location>
        <begin position="114"/>
        <end position="268"/>
    </location>
</feature>
<keyword evidence="3" id="KW-0472">Membrane</keyword>
<reference evidence="6" key="1">
    <citation type="submission" date="2021-04" db="EMBL/GenBank/DDBJ databases">
        <title>Phycicoccus avicenniae sp. nov., a novel endophytic actinomycetes isolated from branch of Avicennia mariana.</title>
        <authorList>
            <person name="Tuo L."/>
        </authorList>
    </citation>
    <scope>NUCLEOTIDE SEQUENCE</scope>
    <source>
        <strain evidence="6">BSK3Z-2</strain>
    </source>
</reference>
<evidence type="ECO:0000256" key="2">
    <source>
        <dbReference type="SAM" id="MobiDB-lite"/>
    </source>
</evidence>
<dbReference type="InterPro" id="IPR050922">
    <property type="entry name" value="LytR/CpsA/Psr_CW_biosynth"/>
</dbReference>
<dbReference type="NCBIfam" id="TIGR00350">
    <property type="entry name" value="lytR_cpsA_psr"/>
    <property type="match status" value="1"/>
</dbReference>
<gene>
    <name evidence="6" type="ORF">KC207_09320</name>
</gene>
<accession>A0A941D8K6</accession>
<organism evidence="6 7">
    <name type="scientific">Phycicoccus avicenniae</name>
    <dbReference type="NCBI Taxonomy" id="2828860"/>
    <lineage>
        <taxon>Bacteria</taxon>
        <taxon>Bacillati</taxon>
        <taxon>Actinomycetota</taxon>
        <taxon>Actinomycetes</taxon>
        <taxon>Micrococcales</taxon>
        <taxon>Intrasporangiaceae</taxon>
        <taxon>Phycicoccus</taxon>
    </lineage>
</organism>
<dbReference type="Pfam" id="PF03816">
    <property type="entry name" value="LytR_cpsA_psr"/>
    <property type="match status" value="1"/>
</dbReference>